<dbReference type="SUPFAM" id="SSF101498">
    <property type="entry name" value="Anti-sigma factor FlgM"/>
    <property type="match status" value="1"/>
</dbReference>
<organism evidence="8 9">
    <name type="scientific">Butyribacter intestini</name>
    <dbReference type="NCBI Taxonomy" id="1703332"/>
    <lineage>
        <taxon>Bacteria</taxon>
        <taxon>Bacillati</taxon>
        <taxon>Bacillota</taxon>
        <taxon>Clostridia</taxon>
        <taxon>Lachnospirales</taxon>
        <taxon>Lachnospiraceae</taxon>
        <taxon>Butyribacter</taxon>
    </lineage>
</organism>
<dbReference type="InterPro" id="IPR035890">
    <property type="entry name" value="Anti-sigma-28_factor_FlgM_sf"/>
</dbReference>
<proteinExistence type="inferred from homology"/>
<feature type="domain" description="Anti-sigma-28 factor FlgM C-terminal" evidence="7">
    <location>
        <begin position="31"/>
        <end position="84"/>
    </location>
</feature>
<dbReference type="AlphaFoldDB" id="A0AAW3JP78"/>
<evidence type="ECO:0000313" key="9">
    <source>
        <dbReference type="Proteomes" id="UP000050833"/>
    </source>
</evidence>
<keyword evidence="8" id="KW-0969">Cilium</keyword>
<keyword evidence="3" id="KW-0678">Repressor</keyword>
<comment type="similarity">
    <text evidence="1">Belongs to the FlgM family.</text>
</comment>
<evidence type="ECO:0000256" key="1">
    <source>
        <dbReference type="ARBA" id="ARBA00005322"/>
    </source>
</evidence>
<sequence>MRIDALNQVSQLYQTSKPKKVLKNKENDTSDKFEISQSAKDYQTAKAAVKTSSDIREDKVAELKEAVTSGTYNVSAAEIADKMVGKYFDSIF</sequence>
<keyword evidence="8" id="KW-0282">Flagellum</keyword>
<gene>
    <name evidence="8" type="ORF">APZ18_13430</name>
</gene>
<evidence type="ECO:0000256" key="5">
    <source>
        <dbReference type="ARBA" id="ARBA00023015"/>
    </source>
</evidence>
<name>A0AAW3JP78_9FIRM</name>
<keyword evidence="9" id="KW-1185">Reference proteome</keyword>
<keyword evidence="5" id="KW-0805">Transcription regulation</keyword>
<dbReference type="NCBIfam" id="TIGR03824">
    <property type="entry name" value="FlgM_jcvi"/>
    <property type="match status" value="1"/>
</dbReference>
<dbReference type="InterPro" id="IPR007412">
    <property type="entry name" value="FlgM"/>
</dbReference>
<dbReference type="Proteomes" id="UP000050833">
    <property type="component" value="Unassembled WGS sequence"/>
</dbReference>
<evidence type="ECO:0000259" key="7">
    <source>
        <dbReference type="Pfam" id="PF04316"/>
    </source>
</evidence>
<evidence type="ECO:0000256" key="4">
    <source>
        <dbReference type="ARBA" id="ARBA00022795"/>
    </source>
</evidence>
<protein>
    <recommendedName>
        <fullName evidence="2">Negative regulator of flagellin synthesis</fullName>
    </recommendedName>
</protein>
<evidence type="ECO:0000256" key="6">
    <source>
        <dbReference type="ARBA" id="ARBA00023163"/>
    </source>
</evidence>
<dbReference type="GO" id="GO:0044781">
    <property type="term" value="P:bacterial-type flagellum organization"/>
    <property type="evidence" value="ECO:0007669"/>
    <property type="project" value="UniProtKB-KW"/>
</dbReference>
<comment type="caution">
    <text evidence="8">The sequence shown here is derived from an EMBL/GenBank/DDBJ whole genome shotgun (WGS) entry which is preliminary data.</text>
</comment>
<accession>A0AAW3JP78</accession>
<keyword evidence="6" id="KW-0804">Transcription</keyword>
<dbReference type="InterPro" id="IPR031316">
    <property type="entry name" value="FlgM_C"/>
</dbReference>
<evidence type="ECO:0000256" key="3">
    <source>
        <dbReference type="ARBA" id="ARBA00022491"/>
    </source>
</evidence>
<dbReference type="Pfam" id="PF04316">
    <property type="entry name" value="FlgM"/>
    <property type="match status" value="1"/>
</dbReference>
<dbReference type="EMBL" id="LLKB01000006">
    <property type="protein sequence ID" value="KQC84304.1"/>
    <property type="molecule type" value="Genomic_DNA"/>
</dbReference>
<dbReference type="GO" id="GO:0045892">
    <property type="term" value="P:negative regulation of DNA-templated transcription"/>
    <property type="evidence" value="ECO:0007669"/>
    <property type="project" value="InterPro"/>
</dbReference>
<evidence type="ECO:0000313" key="8">
    <source>
        <dbReference type="EMBL" id="KQC84304.1"/>
    </source>
</evidence>
<keyword evidence="4" id="KW-1005">Bacterial flagellum biogenesis</keyword>
<dbReference type="RefSeq" id="WP_055945832.1">
    <property type="nucleotide sequence ID" value="NZ_DBGBTA010000290.1"/>
</dbReference>
<reference evidence="8 9" key="1">
    <citation type="submission" date="2015-10" db="EMBL/GenBank/DDBJ databases">
        <title>Butyribacter intestini gen. nov., sp. nov., a butyric acid-producing bacterium of the family Lachnospiraceae isolated from the human faeces.</title>
        <authorList>
            <person name="Zou Y."/>
            <person name="Xue W."/>
            <person name="Luo G."/>
            <person name="Lv M."/>
        </authorList>
    </citation>
    <scope>NUCLEOTIDE SEQUENCE [LARGE SCALE GENOMIC DNA]</scope>
    <source>
        <strain evidence="8 9">TF01-11</strain>
    </source>
</reference>
<evidence type="ECO:0000256" key="2">
    <source>
        <dbReference type="ARBA" id="ARBA00017823"/>
    </source>
</evidence>
<keyword evidence="8" id="KW-0966">Cell projection</keyword>